<accession>M5U1Y7</accession>
<sequence>MGRGKHHQCFVLLRLSCNFLVAIDLGGISNRQPFQPAGIQPEAQRFVV</sequence>
<proteinExistence type="predicted"/>
<organism evidence="1 2">
    <name type="scientific">Rhodopirellula sallentina SM41</name>
    <dbReference type="NCBI Taxonomy" id="1263870"/>
    <lineage>
        <taxon>Bacteria</taxon>
        <taxon>Pseudomonadati</taxon>
        <taxon>Planctomycetota</taxon>
        <taxon>Planctomycetia</taxon>
        <taxon>Pirellulales</taxon>
        <taxon>Pirellulaceae</taxon>
        <taxon>Rhodopirellula</taxon>
    </lineage>
</organism>
<dbReference type="PATRIC" id="fig|1263870.3.peg.3310"/>
<dbReference type="Proteomes" id="UP000011885">
    <property type="component" value="Unassembled WGS sequence"/>
</dbReference>
<dbReference type="EMBL" id="ANOH01000215">
    <property type="protein sequence ID" value="EMI55477.1"/>
    <property type="molecule type" value="Genomic_DNA"/>
</dbReference>
<evidence type="ECO:0000313" key="2">
    <source>
        <dbReference type="Proteomes" id="UP000011885"/>
    </source>
</evidence>
<keyword evidence="2" id="KW-1185">Reference proteome</keyword>
<protein>
    <submittedName>
        <fullName evidence="1">Uncharacterized protein</fullName>
    </submittedName>
</protein>
<comment type="caution">
    <text evidence="1">The sequence shown here is derived from an EMBL/GenBank/DDBJ whole genome shotgun (WGS) entry which is preliminary data.</text>
</comment>
<name>M5U1Y7_9BACT</name>
<gene>
    <name evidence="1" type="ORF">RSSM_03120</name>
</gene>
<reference evidence="1 2" key="1">
    <citation type="journal article" date="2013" name="Mar. Genomics">
        <title>Expression of sulfatases in Rhodopirellula baltica and the diversity of sulfatases in the genus Rhodopirellula.</title>
        <authorList>
            <person name="Wegner C.E."/>
            <person name="Richter-Heitmann T."/>
            <person name="Klindworth A."/>
            <person name="Klockow C."/>
            <person name="Richter M."/>
            <person name="Achstetter T."/>
            <person name="Glockner F.O."/>
            <person name="Harder J."/>
        </authorList>
    </citation>
    <scope>NUCLEOTIDE SEQUENCE [LARGE SCALE GENOMIC DNA]</scope>
    <source>
        <strain evidence="1 2">SM41</strain>
    </source>
</reference>
<evidence type="ECO:0000313" key="1">
    <source>
        <dbReference type="EMBL" id="EMI55477.1"/>
    </source>
</evidence>
<dbReference type="AlphaFoldDB" id="M5U1Y7"/>